<dbReference type="OrthoDB" id="1097853at2759"/>
<evidence type="ECO:0000256" key="1">
    <source>
        <dbReference type="SAM" id="MobiDB-lite"/>
    </source>
</evidence>
<accession>A0A151TIB5</accession>
<dbReference type="OMA" id="RWDADSK"/>
<name>A0A151TIB5_CAJCA</name>
<keyword evidence="3" id="KW-1185">Reference proteome</keyword>
<organism evidence="2 3">
    <name type="scientific">Cajanus cajan</name>
    <name type="common">Pigeon pea</name>
    <name type="synonym">Cajanus indicus</name>
    <dbReference type="NCBI Taxonomy" id="3821"/>
    <lineage>
        <taxon>Eukaryota</taxon>
        <taxon>Viridiplantae</taxon>
        <taxon>Streptophyta</taxon>
        <taxon>Embryophyta</taxon>
        <taxon>Tracheophyta</taxon>
        <taxon>Spermatophyta</taxon>
        <taxon>Magnoliopsida</taxon>
        <taxon>eudicotyledons</taxon>
        <taxon>Gunneridae</taxon>
        <taxon>Pentapetalae</taxon>
        <taxon>rosids</taxon>
        <taxon>fabids</taxon>
        <taxon>Fabales</taxon>
        <taxon>Fabaceae</taxon>
        <taxon>Papilionoideae</taxon>
        <taxon>50 kb inversion clade</taxon>
        <taxon>NPAAA clade</taxon>
        <taxon>indigoferoid/millettioid clade</taxon>
        <taxon>Phaseoleae</taxon>
        <taxon>Cajanus</taxon>
    </lineage>
</organism>
<dbReference type="PANTHER" id="PTHR35291">
    <property type="entry name" value="PROTEIN SHROOM-LIKE"/>
    <property type="match status" value="1"/>
</dbReference>
<evidence type="ECO:0000313" key="3">
    <source>
        <dbReference type="Proteomes" id="UP000075243"/>
    </source>
</evidence>
<sequence length="113" mass="13125">MFIRSNSGRKGHAKYEKLDKEHVATNGNSNEEFKRSTSLPSSSSTFGDMNLQRNPTKKANNNPKEKSHPLFSFFDLRRKKKTTARPEFARYLEYVKEGGMWDLNSSKPVIYYK</sequence>
<dbReference type="Gramene" id="C.cajan_12716.t">
    <property type="protein sequence ID" value="C.cajan_12716.t.cds1"/>
    <property type="gene ID" value="C.cajan_12716"/>
</dbReference>
<dbReference type="EMBL" id="CM003608">
    <property type="protein sequence ID" value="KYP66797.1"/>
    <property type="molecule type" value="Genomic_DNA"/>
</dbReference>
<feature type="region of interest" description="Disordered" evidence="1">
    <location>
        <begin position="1"/>
        <end position="71"/>
    </location>
</feature>
<gene>
    <name evidence="2" type="ORF">KK1_013108</name>
</gene>
<reference evidence="2 3" key="1">
    <citation type="journal article" date="2012" name="Nat. Biotechnol.">
        <title>Draft genome sequence of pigeonpea (Cajanus cajan), an orphan legume crop of resource-poor farmers.</title>
        <authorList>
            <person name="Varshney R.K."/>
            <person name="Chen W."/>
            <person name="Li Y."/>
            <person name="Bharti A.K."/>
            <person name="Saxena R.K."/>
            <person name="Schlueter J.A."/>
            <person name="Donoghue M.T."/>
            <person name="Azam S."/>
            <person name="Fan G."/>
            <person name="Whaley A.M."/>
            <person name="Farmer A.D."/>
            <person name="Sheridan J."/>
            <person name="Iwata A."/>
            <person name="Tuteja R."/>
            <person name="Penmetsa R.V."/>
            <person name="Wu W."/>
            <person name="Upadhyaya H.D."/>
            <person name="Yang S.P."/>
            <person name="Shah T."/>
            <person name="Saxena K.B."/>
            <person name="Michael T."/>
            <person name="McCombie W.R."/>
            <person name="Yang B."/>
            <person name="Zhang G."/>
            <person name="Yang H."/>
            <person name="Wang J."/>
            <person name="Spillane C."/>
            <person name="Cook D.R."/>
            <person name="May G.D."/>
            <person name="Xu X."/>
            <person name="Jackson S.A."/>
        </authorList>
    </citation>
    <scope>NUCLEOTIDE SEQUENCE [LARGE SCALE GENOMIC DNA]</scope>
    <source>
        <strain evidence="3">cv. Asha</strain>
    </source>
</reference>
<feature type="compositionally biased region" description="Basic and acidic residues" evidence="1">
    <location>
        <begin position="13"/>
        <end position="23"/>
    </location>
</feature>
<protein>
    <submittedName>
        <fullName evidence="2">Uncharacterized protein</fullName>
    </submittedName>
</protein>
<dbReference type="PANTHER" id="PTHR35291:SF3">
    <property type="entry name" value="PROTEIN SHROOM-LIKE"/>
    <property type="match status" value="1"/>
</dbReference>
<proteinExistence type="predicted"/>
<dbReference type="Proteomes" id="UP000075243">
    <property type="component" value="Chromosome 6"/>
</dbReference>
<evidence type="ECO:0000313" key="2">
    <source>
        <dbReference type="EMBL" id="KYP66797.1"/>
    </source>
</evidence>
<feature type="compositionally biased region" description="Polar residues" evidence="1">
    <location>
        <begin position="51"/>
        <end position="62"/>
    </location>
</feature>
<dbReference type="AlphaFoldDB" id="A0A151TIB5"/>
<feature type="compositionally biased region" description="Low complexity" evidence="1">
    <location>
        <begin position="36"/>
        <end position="45"/>
    </location>
</feature>